<organism evidence="2 3">
    <name type="scientific">Cupriavidus basilensis</name>
    <dbReference type="NCBI Taxonomy" id="68895"/>
    <lineage>
        <taxon>Bacteria</taxon>
        <taxon>Pseudomonadati</taxon>
        <taxon>Pseudomonadota</taxon>
        <taxon>Betaproteobacteria</taxon>
        <taxon>Burkholderiales</taxon>
        <taxon>Burkholderiaceae</taxon>
        <taxon>Cupriavidus</taxon>
    </lineage>
</organism>
<feature type="chain" id="PRO_5047295237" evidence="1">
    <location>
        <begin position="23"/>
        <end position="162"/>
    </location>
</feature>
<evidence type="ECO:0000313" key="2">
    <source>
        <dbReference type="EMBL" id="MDF3836891.1"/>
    </source>
</evidence>
<name>A0ABT6AYW0_9BURK</name>
<proteinExistence type="predicted"/>
<dbReference type="Proteomes" id="UP001216674">
    <property type="component" value="Unassembled WGS sequence"/>
</dbReference>
<dbReference type="RefSeq" id="WP_276267233.1">
    <property type="nucleotide sequence ID" value="NZ_JARJLM010000464.1"/>
</dbReference>
<comment type="caution">
    <text evidence="2">The sequence shown here is derived from an EMBL/GenBank/DDBJ whole genome shotgun (WGS) entry which is preliminary data.</text>
</comment>
<protein>
    <submittedName>
        <fullName evidence="2">Uncharacterized protein</fullName>
    </submittedName>
</protein>
<dbReference type="EMBL" id="JARJLM010000464">
    <property type="protein sequence ID" value="MDF3836891.1"/>
    <property type="molecule type" value="Genomic_DNA"/>
</dbReference>
<keyword evidence="1" id="KW-0732">Signal</keyword>
<feature type="signal peptide" evidence="1">
    <location>
        <begin position="1"/>
        <end position="22"/>
    </location>
</feature>
<reference evidence="2 3" key="1">
    <citation type="submission" date="2023-03" db="EMBL/GenBank/DDBJ databases">
        <title>Draft assemblies of triclosan tolerant bacteria isolated from returned activated sludge.</title>
        <authorList>
            <person name="Van Hamelsveld S."/>
        </authorList>
    </citation>
    <scope>NUCLEOTIDE SEQUENCE [LARGE SCALE GENOMIC DNA]</scope>
    <source>
        <strain evidence="2 3">GW210010_S58</strain>
    </source>
</reference>
<evidence type="ECO:0000256" key="1">
    <source>
        <dbReference type="SAM" id="SignalP"/>
    </source>
</evidence>
<accession>A0ABT6AYW0</accession>
<keyword evidence="3" id="KW-1185">Reference proteome</keyword>
<gene>
    <name evidence="2" type="ORF">P3W85_28655</name>
</gene>
<sequence>MKLSFRALLCATAMSASLAGHAGSSTYVAGQRLSPAELAKLSGTATVRLGSQSFRTLPGPATTKSLDTAANAATLVVNERGVVGESRNEVLVSQVATQDVRQKLGKLSHSAISAEYFDHMNLSKLKFATFQDAVNARDQLKTLLAPDAGVDVPIRYGKPRVR</sequence>
<evidence type="ECO:0000313" key="3">
    <source>
        <dbReference type="Proteomes" id="UP001216674"/>
    </source>
</evidence>